<dbReference type="InterPro" id="IPR000792">
    <property type="entry name" value="Tscrpt_reg_LuxR_C"/>
</dbReference>
<accession>A0ABR7RIM7</accession>
<evidence type="ECO:0000256" key="5">
    <source>
        <dbReference type="SAM" id="MobiDB-lite"/>
    </source>
</evidence>
<dbReference type="SUPFAM" id="SSF52172">
    <property type="entry name" value="CheY-like"/>
    <property type="match status" value="1"/>
</dbReference>
<dbReference type="CDD" id="cd06170">
    <property type="entry name" value="LuxR_C_like"/>
    <property type="match status" value="1"/>
</dbReference>
<dbReference type="InterPro" id="IPR016032">
    <property type="entry name" value="Sig_transdc_resp-reg_C-effctor"/>
</dbReference>
<feature type="domain" description="HTH luxR-type" evidence="6">
    <location>
        <begin position="163"/>
        <end position="228"/>
    </location>
</feature>
<dbReference type="Proteomes" id="UP000626026">
    <property type="component" value="Unassembled WGS sequence"/>
</dbReference>
<dbReference type="SUPFAM" id="SSF46894">
    <property type="entry name" value="C-terminal effector domain of the bipartite response regulators"/>
    <property type="match status" value="1"/>
</dbReference>
<proteinExistence type="predicted"/>
<dbReference type="Gene3D" id="3.40.50.2300">
    <property type="match status" value="1"/>
</dbReference>
<evidence type="ECO:0000259" key="6">
    <source>
        <dbReference type="PROSITE" id="PS50043"/>
    </source>
</evidence>
<keyword evidence="4" id="KW-0597">Phosphoprotein</keyword>
<dbReference type="SMART" id="SM00448">
    <property type="entry name" value="REC"/>
    <property type="match status" value="1"/>
</dbReference>
<keyword evidence="9" id="KW-1185">Reference proteome</keyword>
<dbReference type="InterPro" id="IPR036388">
    <property type="entry name" value="WH-like_DNA-bd_sf"/>
</dbReference>
<dbReference type="Gene3D" id="1.10.10.10">
    <property type="entry name" value="Winged helix-like DNA-binding domain superfamily/Winged helix DNA-binding domain"/>
    <property type="match status" value="1"/>
</dbReference>
<comment type="caution">
    <text evidence="8">The sequence shown here is derived from an EMBL/GenBank/DDBJ whole genome shotgun (WGS) entry which is preliminary data.</text>
</comment>
<evidence type="ECO:0000256" key="2">
    <source>
        <dbReference type="ARBA" id="ARBA00023125"/>
    </source>
</evidence>
<evidence type="ECO:0000256" key="3">
    <source>
        <dbReference type="ARBA" id="ARBA00023163"/>
    </source>
</evidence>
<evidence type="ECO:0000313" key="9">
    <source>
        <dbReference type="Proteomes" id="UP000626026"/>
    </source>
</evidence>
<feature type="region of interest" description="Disordered" evidence="5">
    <location>
        <begin position="1"/>
        <end position="26"/>
    </location>
</feature>
<dbReference type="PRINTS" id="PR00038">
    <property type="entry name" value="HTHLUXR"/>
</dbReference>
<evidence type="ECO:0000313" key="8">
    <source>
        <dbReference type="EMBL" id="MBC9206429.1"/>
    </source>
</evidence>
<protein>
    <submittedName>
        <fullName evidence="8">Response regulator transcription factor</fullName>
    </submittedName>
</protein>
<reference evidence="8 9" key="1">
    <citation type="journal article" date="2013" name="Int. J. Syst. Evol. Microbiol.">
        <title>Roseomonas aerophila sp. nov., isolated from air.</title>
        <authorList>
            <person name="Kim S.J."/>
            <person name="Weon H.Y."/>
            <person name="Ahn J.H."/>
            <person name="Hong S.B."/>
            <person name="Seok S.J."/>
            <person name="Whang K.S."/>
            <person name="Kwon S.W."/>
        </authorList>
    </citation>
    <scope>NUCLEOTIDE SEQUENCE [LARGE SCALE GENOMIC DNA]</scope>
    <source>
        <strain evidence="8 9">NBRC 108923</strain>
    </source>
</reference>
<keyword evidence="2" id="KW-0238">DNA-binding</keyword>
<dbReference type="PROSITE" id="PS50043">
    <property type="entry name" value="HTH_LUXR_2"/>
    <property type="match status" value="1"/>
</dbReference>
<dbReference type="PROSITE" id="PS00622">
    <property type="entry name" value="HTH_LUXR_1"/>
    <property type="match status" value="1"/>
</dbReference>
<dbReference type="SMART" id="SM00421">
    <property type="entry name" value="HTH_LUXR"/>
    <property type="match status" value="1"/>
</dbReference>
<dbReference type="InterPro" id="IPR001789">
    <property type="entry name" value="Sig_transdc_resp-reg_receiver"/>
</dbReference>
<feature type="domain" description="Response regulatory" evidence="7">
    <location>
        <begin position="33"/>
        <end position="147"/>
    </location>
</feature>
<gene>
    <name evidence="8" type="ORF">IBL26_06240</name>
</gene>
<feature type="modified residue" description="4-aspartylphosphate" evidence="4">
    <location>
        <position position="82"/>
    </location>
</feature>
<evidence type="ECO:0000256" key="4">
    <source>
        <dbReference type="PROSITE-ProRule" id="PRU00169"/>
    </source>
</evidence>
<evidence type="ECO:0000256" key="1">
    <source>
        <dbReference type="ARBA" id="ARBA00023015"/>
    </source>
</evidence>
<dbReference type="EMBL" id="JACTVA010000007">
    <property type="protein sequence ID" value="MBC9206429.1"/>
    <property type="molecule type" value="Genomic_DNA"/>
</dbReference>
<name>A0ABR7RIM7_9PROT</name>
<dbReference type="InterPro" id="IPR011006">
    <property type="entry name" value="CheY-like_superfamily"/>
</dbReference>
<dbReference type="Pfam" id="PF00196">
    <property type="entry name" value="GerE"/>
    <property type="match status" value="1"/>
</dbReference>
<keyword evidence="3" id="KW-0804">Transcription</keyword>
<dbReference type="PROSITE" id="PS50110">
    <property type="entry name" value="RESPONSE_REGULATORY"/>
    <property type="match status" value="1"/>
</dbReference>
<dbReference type="PANTHER" id="PTHR44688:SF16">
    <property type="entry name" value="DNA-BINDING TRANSCRIPTIONAL ACTIVATOR DEVR_DOSR"/>
    <property type="match status" value="1"/>
</dbReference>
<sequence>MRQRGWRRQFPVPPARRCGGGGGGVSGETPPGCVCVIDDDAEVLGSIGSLLRSNGFQAALYDTPEAFLLAGVPQTASCLLLDVRLRGENGLDFQERLAARGIAIPVILITGHGDIPMTVRAMRAGALDFLPKPFTEEQMLAAVATAIGVDRQRRGEAAGHAHLRQCYEALTPREREVMGLVVAGLMNKQIAARMTLSEITVKIHRGNMMRKMEAQSLADLVRMAEFLGIRDDSIHRFNI</sequence>
<organism evidence="8 9">
    <name type="scientific">Teichococcus aerophilus</name>
    <dbReference type="NCBI Taxonomy" id="1224513"/>
    <lineage>
        <taxon>Bacteria</taxon>
        <taxon>Pseudomonadati</taxon>
        <taxon>Pseudomonadota</taxon>
        <taxon>Alphaproteobacteria</taxon>
        <taxon>Acetobacterales</taxon>
        <taxon>Roseomonadaceae</taxon>
        <taxon>Roseomonas</taxon>
    </lineage>
</organism>
<keyword evidence="1" id="KW-0805">Transcription regulation</keyword>
<dbReference type="Pfam" id="PF00072">
    <property type="entry name" value="Response_reg"/>
    <property type="match status" value="1"/>
</dbReference>
<dbReference type="PANTHER" id="PTHR44688">
    <property type="entry name" value="DNA-BINDING TRANSCRIPTIONAL ACTIVATOR DEVR_DOSR"/>
    <property type="match status" value="1"/>
</dbReference>
<evidence type="ECO:0000259" key="7">
    <source>
        <dbReference type="PROSITE" id="PS50110"/>
    </source>
</evidence>